<evidence type="ECO:0000313" key="5">
    <source>
        <dbReference type="Proteomes" id="UP001197492"/>
    </source>
</evidence>
<dbReference type="Pfam" id="PF01136">
    <property type="entry name" value="Peptidase_U32"/>
    <property type="match status" value="1"/>
</dbReference>
<protein>
    <submittedName>
        <fullName evidence="2">U32 family peptidase</fullName>
    </submittedName>
</protein>
<dbReference type="PANTHER" id="PTHR30217:SF10">
    <property type="entry name" value="23S RRNA 5-HYDROXYCYTIDINE C2501 SYNTHASE"/>
    <property type="match status" value="1"/>
</dbReference>
<dbReference type="InterPro" id="IPR051454">
    <property type="entry name" value="RNA/ubiquinone_mod_enzymes"/>
</dbReference>
<evidence type="ECO:0000313" key="3">
    <source>
        <dbReference type="EMBL" id="MBV3391767.1"/>
    </source>
</evidence>
<dbReference type="Pfam" id="PF12392">
    <property type="entry name" value="DUF3656"/>
    <property type="match status" value="1"/>
</dbReference>
<dbReference type="InterPro" id="IPR001539">
    <property type="entry name" value="Peptidase_U32"/>
</dbReference>
<evidence type="ECO:0000313" key="2">
    <source>
        <dbReference type="EMBL" id="MBV3381744.1"/>
    </source>
</evidence>
<proteinExistence type="predicted"/>
<accession>A0AAW4MVC0</accession>
<dbReference type="PROSITE" id="PS01276">
    <property type="entry name" value="PEPTIDASE_U32"/>
    <property type="match status" value="1"/>
</dbReference>
<keyword evidence="5" id="KW-1185">Reference proteome</keyword>
<feature type="domain" description="Peptidase U32 collagenase" evidence="1">
    <location>
        <begin position="388"/>
        <end position="494"/>
    </location>
</feature>
<sequence length="769" mass="88460">MNRIELLAPAGDFESLQGAIANGANAIYLGTTAFSARAFAKNFNLEELDQAIQYAHLRNVRIFVTVNTLYQDDEMKDVLSLIDSLYELQIDALLIQDIGLLKLVHERYPDMELHTSTQMSVMSLEALRYFEDLGVKRVVLARENTIDEIKYICSHTDLEIEVFAHGALCVAYSGQCLMSSMIGRRSGNRGACAQPCRLPYSLEEDGKVIDTSYLMSTMDLCTSDHINEYIEAGVASLKIEGRMKRPEYVAAVTQVYSKAIKHYYENTPNYTKENFNDMKQMFNRHYTSGYPFHADKIVDETFSGNQGVFLGYVKGYDYRSKRVSIALKNDLTQGDSIVFTEIDKGRPVNKIYYKNKLINKAEAGMNVQIEFDDVVKGGTVNKTISVDTINRMQKTYQEEKKYRKIDMSFKASLNKPCTLVVKCDDEEVSVVSEQIIEEASKRAATKENIIDHLNKLGHTVYEANKINVELYGELFIPITIINNMRREALSKLDALFAFKKHHKAPIKEIQPLKVIPQSVSEYHVVVSNIRQLEIALRDYDHVYYYYDADLKEALECFKKYDKVPNLYLPRIMHDKDIQEVIHNPLLKEFNTLIVNDFGSYRLLKEHPLIIGQGFNIYNHYDAYAFKEPVIASFECTRKQIKQMKDYNADLILPIYGKTENMISEHCVISQSHFHKKVPHCGMCKKHSYKIVDRKGVSFDIFTDDQCRNHILHNEPIYVENHQSLNISYFIMMTTEDENETVTVLEDIKKRTSKGKKSDLKKPCVVGYFK</sequence>
<dbReference type="Proteomes" id="UP001196408">
    <property type="component" value="Unassembled WGS sequence"/>
</dbReference>
<organism evidence="2 4">
    <name type="scientific">Catenibacterium mitsuokai</name>
    <dbReference type="NCBI Taxonomy" id="100886"/>
    <lineage>
        <taxon>Bacteria</taxon>
        <taxon>Bacillati</taxon>
        <taxon>Bacillota</taxon>
        <taxon>Erysipelotrichia</taxon>
        <taxon>Erysipelotrichales</taxon>
        <taxon>Coprobacillaceae</taxon>
        <taxon>Catenibacterium</taxon>
    </lineage>
</organism>
<dbReference type="EMBL" id="JAHOEF010000002">
    <property type="protein sequence ID" value="MBV3381744.1"/>
    <property type="molecule type" value="Genomic_DNA"/>
</dbReference>
<evidence type="ECO:0000313" key="4">
    <source>
        <dbReference type="Proteomes" id="UP001196408"/>
    </source>
</evidence>
<gene>
    <name evidence="2" type="ORF">KSV97_00560</name>
    <name evidence="3" type="ORF">KSW06_00565</name>
</gene>
<dbReference type="EMBL" id="JAHOEL010000002">
    <property type="protein sequence ID" value="MBV3391767.1"/>
    <property type="molecule type" value="Genomic_DNA"/>
</dbReference>
<name>A0AAW4MVC0_9FIRM</name>
<dbReference type="PANTHER" id="PTHR30217">
    <property type="entry name" value="PEPTIDASE U32 FAMILY"/>
    <property type="match status" value="1"/>
</dbReference>
<dbReference type="RefSeq" id="WP_217746869.1">
    <property type="nucleotide sequence ID" value="NZ_JAHOEB010000002.1"/>
</dbReference>
<dbReference type="Proteomes" id="UP001197492">
    <property type="component" value="Unassembled WGS sequence"/>
</dbReference>
<reference evidence="2 5" key="1">
    <citation type="submission" date="2021-06" db="EMBL/GenBank/DDBJ databases">
        <title>Collection of gut derived symbiotic bacterial strains cultured from healthy donors.</title>
        <authorList>
            <person name="Lin H."/>
            <person name="Littmann E."/>
            <person name="Pamer E.G."/>
        </authorList>
    </citation>
    <scope>NUCLEOTIDE SEQUENCE</scope>
    <source>
        <strain evidence="3 5">MSK.21.70</strain>
        <strain evidence="2">MSK.21.82</strain>
    </source>
</reference>
<dbReference type="AlphaFoldDB" id="A0AAW4MVC0"/>
<dbReference type="InterPro" id="IPR020988">
    <property type="entry name" value="Pept_U32_collagenase"/>
</dbReference>
<comment type="caution">
    <text evidence="2">The sequence shown here is derived from an EMBL/GenBank/DDBJ whole genome shotgun (WGS) entry which is preliminary data.</text>
</comment>
<evidence type="ECO:0000259" key="1">
    <source>
        <dbReference type="Pfam" id="PF12392"/>
    </source>
</evidence>